<organism evidence="2 3">
    <name type="scientific">Mucilaginibacter pineti</name>
    <dbReference type="NCBI Taxonomy" id="1391627"/>
    <lineage>
        <taxon>Bacteria</taxon>
        <taxon>Pseudomonadati</taxon>
        <taxon>Bacteroidota</taxon>
        <taxon>Sphingobacteriia</taxon>
        <taxon>Sphingobacteriales</taxon>
        <taxon>Sphingobacteriaceae</taxon>
        <taxon>Mucilaginibacter</taxon>
    </lineage>
</organism>
<reference evidence="2 3" key="1">
    <citation type="submission" date="2016-10" db="EMBL/GenBank/DDBJ databases">
        <authorList>
            <person name="de Groot N.N."/>
        </authorList>
    </citation>
    <scope>NUCLEOTIDE SEQUENCE [LARGE SCALE GENOMIC DNA]</scope>
    <source>
        <strain evidence="2 3">47C3B</strain>
    </source>
</reference>
<gene>
    <name evidence="2" type="ORF">SAMN05216464_11961</name>
</gene>
<proteinExistence type="predicted"/>
<dbReference type="AlphaFoldDB" id="A0A1G7LPT9"/>
<sequence>MKSTLKSNLSLCAGVILALTFFSCKKVTITTREIDPNTGKTITPVDTTTTTTVTDPTSIVGKWTLISDSVTVEGNYTVNGEIPVTGNLPAADGDYFEFMANGDFQEVWYGMAYPYPCTYKLSAANVLTTNNAYAPLTNATVTISAHSLVITGKNSSATGSTTSIFYLKR</sequence>
<feature type="signal peptide" evidence="1">
    <location>
        <begin position="1"/>
        <end position="18"/>
    </location>
</feature>
<protein>
    <recommendedName>
        <fullName evidence="4">Lipocalin-like domain-containing protein</fullName>
    </recommendedName>
</protein>
<dbReference type="Proteomes" id="UP000199072">
    <property type="component" value="Unassembled WGS sequence"/>
</dbReference>
<accession>A0A1G7LPT9</accession>
<evidence type="ECO:0000313" key="2">
    <source>
        <dbReference type="EMBL" id="SDF51386.1"/>
    </source>
</evidence>
<dbReference type="STRING" id="1391627.SAMN05216464_11961"/>
<dbReference type="PROSITE" id="PS51257">
    <property type="entry name" value="PROKAR_LIPOPROTEIN"/>
    <property type="match status" value="1"/>
</dbReference>
<evidence type="ECO:0000256" key="1">
    <source>
        <dbReference type="SAM" id="SignalP"/>
    </source>
</evidence>
<evidence type="ECO:0008006" key="4">
    <source>
        <dbReference type="Google" id="ProtNLM"/>
    </source>
</evidence>
<keyword evidence="3" id="KW-1185">Reference proteome</keyword>
<keyword evidence="1" id="KW-0732">Signal</keyword>
<name>A0A1G7LPT9_9SPHI</name>
<dbReference type="EMBL" id="FNAI01000019">
    <property type="protein sequence ID" value="SDF51386.1"/>
    <property type="molecule type" value="Genomic_DNA"/>
</dbReference>
<dbReference type="RefSeq" id="WP_091155948.1">
    <property type="nucleotide sequence ID" value="NZ_FNAI01000019.1"/>
</dbReference>
<feature type="chain" id="PRO_5011660758" description="Lipocalin-like domain-containing protein" evidence="1">
    <location>
        <begin position="19"/>
        <end position="169"/>
    </location>
</feature>
<evidence type="ECO:0000313" key="3">
    <source>
        <dbReference type="Proteomes" id="UP000199072"/>
    </source>
</evidence>